<evidence type="ECO:0000313" key="1">
    <source>
        <dbReference type="EMBL" id="KAK6191004.1"/>
    </source>
</evidence>
<dbReference type="AlphaFoldDB" id="A0AAN8KEJ5"/>
<accession>A0AAN8KEJ5</accession>
<reference evidence="1 2" key="1">
    <citation type="submission" date="2024-01" db="EMBL/GenBank/DDBJ databases">
        <title>The genome of the rayed Mediterranean limpet Patella caerulea (Linnaeus, 1758).</title>
        <authorList>
            <person name="Anh-Thu Weber A."/>
            <person name="Halstead-Nussloch G."/>
        </authorList>
    </citation>
    <scope>NUCLEOTIDE SEQUENCE [LARGE SCALE GENOMIC DNA]</scope>
    <source>
        <strain evidence="1">AATW-2023a</strain>
        <tissue evidence="1">Whole specimen</tissue>
    </source>
</reference>
<gene>
    <name evidence="1" type="ORF">SNE40_002754</name>
</gene>
<keyword evidence="2" id="KW-1185">Reference proteome</keyword>
<name>A0AAN8KEJ5_PATCE</name>
<organism evidence="1 2">
    <name type="scientific">Patella caerulea</name>
    <name type="common">Rayed Mediterranean limpet</name>
    <dbReference type="NCBI Taxonomy" id="87958"/>
    <lineage>
        <taxon>Eukaryota</taxon>
        <taxon>Metazoa</taxon>
        <taxon>Spiralia</taxon>
        <taxon>Lophotrochozoa</taxon>
        <taxon>Mollusca</taxon>
        <taxon>Gastropoda</taxon>
        <taxon>Patellogastropoda</taxon>
        <taxon>Patelloidea</taxon>
        <taxon>Patellidae</taxon>
        <taxon>Patella</taxon>
    </lineage>
</organism>
<proteinExistence type="predicted"/>
<dbReference type="Proteomes" id="UP001347796">
    <property type="component" value="Unassembled WGS sequence"/>
</dbReference>
<sequence length="99" mass="10812">MGDTPAPAISSEAIYKTADMFYGDNQKAANLLKNSSYVDDVIDSFSSLTEAQHVTSEAEKMLNKGGFVVKCWQFGGNHTPTDCETSNHETQSQNVKNFA</sequence>
<evidence type="ECO:0000313" key="2">
    <source>
        <dbReference type="Proteomes" id="UP001347796"/>
    </source>
</evidence>
<comment type="caution">
    <text evidence="1">The sequence shown here is derived from an EMBL/GenBank/DDBJ whole genome shotgun (WGS) entry which is preliminary data.</text>
</comment>
<dbReference type="EMBL" id="JAZGQO010000002">
    <property type="protein sequence ID" value="KAK6191004.1"/>
    <property type="molecule type" value="Genomic_DNA"/>
</dbReference>
<protein>
    <submittedName>
        <fullName evidence="1">Uncharacterized protein</fullName>
    </submittedName>
</protein>